<gene>
    <name evidence="1" type="ORF">C8J48_2366</name>
</gene>
<keyword evidence="2" id="KW-1185">Reference proteome</keyword>
<dbReference type="EMBL" id="PZZP01000001">
    <property type="protein sequence ID" value="PTM59735.1"/>
    <property type="molecule type" value="Genomic_DNA"/>
</dbReference>
<dbReference type="PANTHER" id="PTHR43649">
    <property type="entry name" value="ARABINOSE-BINDING PROTEIN-RELATED"/>
    <property type="match status" value="1"/>
</dbReference>
<reference evidence="1 2" key="1">
    <citation type="submission" date="2018-04" db="EMBL/GenBank/DDBJ databases">
        <title>Genomic Encyclopedia of Archaeal and Bacterial Type Strains, Phase II (KMG-II): from individual species to whole genera.</title>
        <authorList>
            <person name="Goeker M."/>
        </authorList>
    </citation>
    <scope>NUCLEOTIDE SEQUENCE [LARGE SCALE GENOMIC DNA]</scope>
    <source>
        <strain evidence="1 2">DSM 45169</strain>
    </source>
</reference>
<organism evidence="1 2">
    <name type="scientific">Desmospora activa DSM 45169</name>
    <dbReference type="NCBI Taxonomy" id="1121389"/>
    <lineage>
        <taxon>Bacteria</taxon>
        <taxon>Bacillati</taxon>
        <taxon>Bacillota</taxon>
        <taxon>Bacilli</taxon>
        <taxon>Bacillales</taxon>
        <taxon>Thermoactinomycetaceae</taxon>
        <taxon>Desmospora</taxon>
    </lineage>
</organism>
<sequence length="421" mass="47394">MVSAWTIGLVLLGSVGCNPSEGSGGDRVKVDFWYTWLGEGSDAMEKLIDEFNRSQDEIYVNGLAQGDTQKQMTAIVGGNPPDLASLPDEINLSSWAEKGAMLPLDDYIQTNGYDMEDYLPAAREAVTYKRKTYGLPLGMNTWMLYYNKDLLQEAGFDGPPKTIQELRKYEDKLSKKKDGRLVTLGLWPGTTPHIWMQSFEGRLWDPEKKTVTPLDPGFKASVQLSEDIWQKHGPENIDRLLAGNGTYGSPQDPFATGKYAMTLDGEWLAPLLEKNAPQLNYDVAPVPYDKNSPEAENAGYINVNLLYIPKGADQPDAAWKFMEWLTAKEKMVEFDTAIGNLPPRQSAMDDPIFESVPKFDRFLAYANSEKMEPLPSLPFMEKYMGEIHKQIDRINRGKVSLEQGLQEVEKEIQPLVDKMEK</sequence>
<evidence type="ECO:0000313" key="1">
    <source>
        <dbReference type="EMBL" id="PTM59735.1"/>
    </source>
</evidence>
<dbReference type="PANTHER" id="PTHR43649:SF12">
    <property type="entry name" value="DIACETYLCHITOBIOSE BINDING PROTEIN DASA"/>
    <property type="match status" value="1"/>
</dbReference>
<protein>
    <submittedName>
        <fullName evidence="1">Carbohydrate ABC transporter substrate-binding protein (CUT1 family)</fullName>
    </submittedName>
</protein>
<evidence type="ECO:0000313" key="2">
    <source>
        <dbReference type="Proteomes" id="UP000241639"/>
    </source>
</evidence>
<dbReference type="SUPFAM" id="SSF53850">
    <property type="entry name" value="Periplasmic binding protein-like II"/>
    <property type="match status" value="1"/>
</dbReference>
<dbReference type="InterPro" id="IPR006059">
    <property type="entry name" value="SBP"/>
</dbReference>
<dbReference type="Proteomes" id="UP000241639">
    <property type="component" value="Unassembled WGS sequence"/>
</dbReference>
<comment type="caution">
    <text evidence="1">The sequence shown here is derived from an EMBL/GenBank/DDBJ whole genome shotgun (WGS) entry which is preliminary data.</text>
</comment>
<dbReference type="Gene3D" id="3.40.190.10">
    <property type="entry name" value="Periplasmic binding protein-like II"/>
    <property type="match status" value="2"/>
</dbReference>
<dbReference type="Pfam" id="PF13416">
    <property type="entry name" value="SBP_bac_8"/>
    <property type="match status" value="1"/>
</dbReference>
<accession>A0A2T4ZCW0</accession>
<dbReference type="InterPro" id="IPR050490">
    <property type="entry name" value="Bact_solute-bd_prot1"/>
</dbReference>
<dbReference type="AlphaFoldDB" id="A0A2T4ZCW0"/>
<proteinExistence type="predicted"/>
<name>A0A2T4ZCW0_9BACL</name>
<dbReference type="CDD" id="cd14748">
    <property type="entry name" value="PBP2_UgpB"/>
    <property type="match status" value="1"/>
</dbReference>